<reference evidence="2 3" key="1">
    <citation type="submission" date="2019-07" db="EMBL/GenBank/DDBJ databases">
        <title>Whole genome shotgun sequence of Microvirga aerophila NBRC 106136.</title>
        <authorList>
            <person name="Hosoyama A."/>
            <person name="Uohara A."/>
            <person name="Ohji S."/>
            <person name="Ichikawa N."/>
        </authorList>
    </citation>
    <scope>NUCLEOTIDE SEQUENCE [LARGE SCALE GENOMIC DNA]</scope>
    <source>
        <strain evidence="2 3">NBRC 106136</strain>
    </source>
</reference>
<dbReference type="InterPro" id="IPR036736">
    <property type="entry name" value="ACP-like_sf"/>
</dbReference>
<sequence>MTQHDKVRDFMQSVLRQRNDTAPLGDTEPLFSNGRLDSLAAVNVVMFLEQEFGVDFAYIGLDLERIDSVDMIVDLIGENTGASA</sequence>
<dbReference type="EMBL" id="BJYU01000203">
    <property type="protein sequence ID" value="GEO18525.1"/>
    <property type="molecule type" value="Genomic_DNA"/>
</dbReference>
<dbReference type="PROSITE" id="PS50075">
    <property type="entry name" value="CARRIER"/>
    <property type="match status" value="1"/>
</dbReference>
<dbReference type="SUPFAM" id="SSF47336">
    <property type="entry name" value="ACP-like"/>
    <property type="match status" value="1"/>
</dbReference>
<proteinExistence type="predicted"/>
<dbReference type="InterPro" id="IPR009081">
    <property type="entry name" value="PP-bd_ACP"/>
</dbReference>
<evidence type="ECO:0000313" key="2">
    <source>
        <dbReference type="EMBL" id="GEO18525.1"/>
    </source>
</evidence>
<dbReference type="Pfam" id="PF00550">
    <property type="entry name" value="PP-binding"/>
    <property type="match status" value="1"/>
</dbReference>
<comment type="caution">
    <text evidence="2">The sequence shown here is derived from an EMBL/GenBank/DDBJ whole genome shotgun (WGS) entry which is preliminary data.</text>
</comment>
<evidence type="ECO:0000313" key="3">
    <source>
        <dbReference type="Proteomes" id="UP000321085"/>
    </source>
</evidence>
<protein>
    <recommendedName>
        <fullName evidence="1">Carrier domain-containing protein</fullName>
    </recommendedName>
</protein>
<keyword evidence="3" id="KW-1185">Reference proteome</keyword>
<name>A0A512C2T6_9HYPH</name>
<dbReference type="Proteomes" id="UP000321085">
    <property type="component" value="Unassembled WGS sequence"/>
</dbReference>
<accession>A0A512C2T6</accession>
<dbReference type="Gene3D" id="1.10.1200.10">
    <property type="entry name" value="ACP-like"/>
    <property type="match status" value="1"/>
</dbReference>
<organism evidence="2 3">
    <name type="scientific">Microvirga aerophila</name>
    <dbReference type="NCBI Taxonomy" id="670291"/>
    <lineage>
        <taxon>Bacteria</taxon>
        <taxon>Pseudomonadati</taxon>
        <taxon>Pseudomonadota</taxon>
        <taxon>Alphaproteobacteria</taxon>
        <taxon>Hyphomicrobiales</taxon>
        <taxon>Methylobacteriaceae</taxon>
        <taxon>Microvirga</taxon>
    </lineage>
</organism>
<dbReference type="RefSeq" id="WP_170285166.1">
    <property type="nucleotide sequence ID" value="NZ_BJYU01000203.1"/>
</dbReference>
<gene>
    <name evidence="2" type="ORF">MAE02_62210</name>
</gene>
<dbReference type="AlphaFoldDB" id="A0A512C2T6"/>
<feature type="domain" description="Carrier" evidence="1">
    <location>
        <begin position="1"/>
        <end position="80"/>
    </location>
</feature>
<evidence type="ECO:0000259" key="1">
    <source>
        <dbReference type="PROSITE" id="PS50075"/>
    </source>
</evidence>